<feature type="compositionally biased region" description="Polar residues" evidence="1">
    <location>
        <begin position="438"/>
        <end position="450"/>
    </location>
</feature>
<organism evidence="2 3">
    <name type="scientific">Phialophora macrospora</name>
    <dbReference type="NCBI Taxonomy" id="1851006"/>
    <lineage>
        <taxon>Eukaryota</taxon>
        <taxon>Fungi</taxon>
        <taxon>Dikarya</taxon>
        <taxon>Ascomycota</taxon>
        <taxon>Pezizomycotina</taxon>
        <taxon>Eurotiomycetes</taxon>
        <taxon>Chaetothyriomycetidae</taxon>
        <taxon>Chaetothyriales</taxon>
        <taxon>Herpotrichiellaceae</taxon>
        <taxon>Phialophora</taxon>
    </lineage>
</organism>
<evidence type="ECO:0000256" key="1">
    <source>
        <dbReference type="SAM" id="MobiDB-lite"/>
    </source>
</evidence>
<feature type="region of interest" description="Disordered" evidence="1">
    <location>
        <begin position="298"/>
        <end position="337"/>
    </location>
</feature>
<feature type="region of interest" description="Disordered" evidence="1">
    <location>
        <begin position="43"/>
        <end position="62"/>
    </location>
</feature>
<evidence type="ECO:0000313" key="3">
    <source>
        <dbReference type="Proteomes" id="UP000054266"/>
    </source>
</evidence>
<feature type="region of interest" description="Disordered" evidence="1">
    <location>
        <begin position="525"/>
        <end position="550"/>
    </location>
</feature>
<feature type="region of interest" description="Disordered" evidence="1">
    <location>
        <begin position="438"/>
        <end position="472"/>
    </location>
</feature>
<name>A0A0D2FL32_9EURO</name>
<keyword evidence="3" id="KW-1185">Reference proteome</keyword>
<feature type="compositionally biased region" description="Polar residues" evidence="1">
    <location>
        <begin position="320"/>
        <end position="337"/>
    </location>
</feature>
<feature type="compositionally biased region" description="Basic and acidic residues" evidence="1">
    <location>
        <begin position="623"/>
        <end position="642"/>
    </location>
</feature>
<feature type="compositionally biased region" description="Acidic residues" evidence="1">
    <location>
        <begin position="593"/>
        <end position="614"/>
    </location>
</feature>
<protein>
    <submittedName>
        <fullName evidence="2">Uncharacterized protein</fullName>
    </submittedName>
</protein>
<dbReference type="HOGENOM" id="CLU_012996_0_0_1"/>
<accession>A0A0D2FL32</accession>
<dbReference type="EMBL" id="KN846959">
    <property type="protein sequence ID" value="KIW67435.1"/>
    <property type="molecule type" value="Genomic_DNA"/>
</dbReference>
<dbReference type="AlphaFoldDB" id="A0A0D2FL32"/>
<feature type="region of interest" description="Disordered" evidence="1">
    <location>
        <begin position="183"/>
        <end position="230"/>
    </location>
</feature>
<feature type="region of interest" description="Disordered" evidence="1">
    <location>
        <begin position="696"/>
        <end position="720"/>
    </location>
</feature>
<evidence type="ECO:0000313" key="2">
    <source>
        <dbReference type="EMBL" id="KIW67435.1"/>
    </source>
</evidence>
<feature type="compositionally biased region" description="Polar residues" evidence="1">
    <location>
        <begin position="529"/>
        <end position="545"/>
    </location>
</feature>
<feature type="region of interest" description="Disordered" evidence="1">
    <location>
        <begin position="593"/>
        <end position="682"/>
    </location>
</feature>
<sequence>MRRPQSSTGVRSWSASAGIDLTRMVRNHVSSLAAQRYEIKDDLGNRARPPRRHTLIGHDLTGSQSDDFAKPLLSIHEFLGIPAHVKPRGQDTMGDLGALRTGQGPASTLRSVSSCPRVARVLQQLPISPTGLSLRRDHISFIDTSDDEDCHNRRNQDHLEPFADAKSIPCLTSQTSAFGHTILGPTNKEPPETNEMQPPVLDWATRDRGGKVSPKSSRQYDGSDDPIEGPMLSFEALHRSLSRDELNAHEVTTPANPNFSHFLDYEEPGDTMNGLLSDVYVNEQYHRATDNDMLSNEVRPKVSPSISPQSIRNDIGRRSWPSTPIRSRTASVRSGAHNGTNRVECGECLAGGLIPLSLASSSACMRQAPEKHVRKVNSEEEMRMRTLTAIQSPAAFRARNISSSRPATPTGIAIPNIGVPSIVRSPQHKKQKQVLYNLSSPKQQKTSPPRQKQGPVKASRKWSRDSRAASVSNSMIPGRDVTVVGTGIDSEDEGSEIWTFPTTPVSQRNTTSIGVVPTPFYADFPSGLGSRSGSSTPRRQTTSWRAQPASACKSLVTAFDGISSEHSLEWEPDLAISNADLDGLVWLAGEGYEDRDEQGEEGVEEDQSEPDSDLDAALPPPDISRHPPDRGSPRSTGKETRRLSSLTSVSWKTKTKLKRKPKAEMEPQSQSGPAPMSMADHLTDTVLRPLDQCSRSGFETGRQRAHAAGPGAGVDTGPGRTTSLIRLEAIMEQAEEEAGADRKKGVRRLWQRLKRRIES</sequence>
<reference evidence="2 3" key="1">
    <citation type="submission" date="2015-01" db="EMBL/GenBank/DDBJ databases">
        <title>The Genome Sequence of Capronia semiimmersa CBS27337.</title>
        <authorList>
            <consortium name="The Broad Institute Genomics Platform"/>
            <person name="Cuomo C."/>
            <person name="de Hoog S."/>
            <person name="Gorbushina A."/>
            <person name="Stielow B."/>
            <person name="Teixiera M."/>
            <person name="Abouelleil A."/>
            <person name="Chapman S.B."/>
            <person name="Priest M."/>
            <person name="Young S.K."/>
            <person name="Wortman J."/>
            <person name="Nusbaum C."/>
            <person name="Birren B."/>
        </authorList>
    </citation>
    <scope>NUCLEOTIDE SEQUENCE [LARGE SCALE GENOMIC DNA]</scope>
    <source>
        <strain evidence="2 3">CBS 27337</strain>
    </source>
</reference>
<feature type="region of interest" description="Disordered" evidence="1">
    <location>
        <begin position="492"/>
        <end position="511"/>
    </location>
</feature>
<gene>
    <name evidence="2" type="ORF">PV04_06691</name>
</gene>
<proteinExistence type="predicted"/>
<dbReference type="Proteomes" id="UP000054266">
    <property type="component" value="Unassembled WGS sequence"/>
</dbReference>
<feature type="compositionally biased region" description="Polar residues" evidence="1">
    <location>
        <begin position="500"/>
        <end position="511"/>
    </location>
</feature>